<evidence type="ECO:0000313" key="3">
    <source>
        <dbReference type="Proteomes" id="UP000572635"/>
    </source>
</evidence>
<evidence type="ECO:0000313" key="2">
    <source>
        <dbReference type="EMBL" id="MBB5434793.1"/>
    </source>
</evidence>
<accession>A0A7W8QS08</accession>
<dbReference type="EMBL" id="JACHDB010000001">
    <property type="protein sequence ID" value="MBB5434793.1"/>
    <property type="molecule type" value="Genomic_DNA"/>
</dbReference>
<proteinExistence type="predicted"/>
<reference evidence="2 3" key="1">
    <citation type="submission" date="2020-08" db="EMBL/GenBank/DDBJ databases">
        <title>Sequencing the genomes of 1000 actinobacteria strains.</title>
        <authorList>
            <person name="Klenk H.-P."/>
        </authorList>
    </citation>
    <scope>NUCLEOTIDE SEQUENCE [LARGE SCALE GENOMIC DNA]</scope>
    <source>
        <strain evidence="2 3">DSM 44551</strain>
    </source>
</reference>
<gene>
    <name evidence="2" type="ORF">HDA36_004877</name>
</gene>
<feature type="region of interest" description="Disordered" evidence="1">
    <location>
        <begin position="35"/>
        <end position="54"/>
    </location>
</feature>
<comment type="caution">
    <text evidence="2">The sequence shown here is derived from an EMBL/GenBank/DDBJ whole genome shotgun (WGS) entry which is preliminary data.</text>
</comment>
<name>A0A7W8QS08_9ACTN</name>
<evidence type="ECO:0000256" key="1">
    <source>
        <dbReference type="SAM" id="MobiDB-lite"/>
    </source>
</evidence>
<dbReference type="AlphaFoldDB" id="A0A7W8QS08"/>
<keyword evidence="3" id="KW-1185">Reference proteome</keyword>
<protein>
    <submittedName>
        <fullName evidence="2">Uncharacterized protein</fullName>
    </submittedName>
</protein>
<sequence>MSEYVAVFKVEAQAEPRKTPRPQAMTILRKLAEPEADPFAFGPPGSPASLDTGG</sequence>
<dbReference type="Proteomes" id="UP000572635">
    <property type="component" value="Unassembled WGS sequence"/>
</dbReference>
<organism evidence="2 3">
    <name type="scientific">Nocardiopsis composta</name>
    <dbReference type="NCBI Taxonomy" id="157465"/>
    <lineage>
        <taxon>Bacteria</taxon>
        <taxon>Bacillati</taxon>
        <taxon>Actinomycetota</taxon>
        <taxon>Actinomycetes</taxon>
        <taxon>Streptosporangiales</taxon>
        <taxon>Nocardiopsidaceae</taxon>
        <taxon>Nocardiopsis</taxon>
    </lineage>
</organism>